<reference evidence="3" key="1">
    <citation type="submission" date="2017-03" db="EMBL/GenBank/DDBJ databases">
        <title>Phytopthora megakarya and P. palmivora, two closely related causual agents of cacao black pod achieved similar genome size and gene model numbers by different mechanisms.</title>
        <authorList>
            <person name="Ali S."/>
            <person name="Shao J."/>
            <person name="Larry D.J."/>
            <person name="Kronmiller B."/>
            <person name="Shen D."/>
            <person name="Strem M.D."/>
            <person name="Melnick R.L."/>
            <person name="Guiltinan M.J."/>
            <person name="Tyler B.M."/>
            <person name="Meinhardt L.W."/>
            <person name="Bailey B.A."/>
        </authorList>
    </citation>
    <scope>NUCLEOTIDE SEQUENCE [LARGE SCALE GENOMIC DNA]</scope>
    <source>
        <strain evidence="3">zdho120</strain>
    </source>
</reference>
<feature type="region of interest" description="Disordered" evidence="1">
    <location>
        <begin position="1"/>
        <end position="25"/>
    </location>
</feature>
<evidence type="ECO:0000256" key="1">
    <source>
        <dbReference type="SAM" id="MobiDB-lite"/>
    </source>
</evidence>
<keyword evidence="3" id="KW-1185">Reference proteome</keyword>
<dbReference type="EMBL" id="NBNE01002446">
    <property type="protein sequence ID" value="OWZ10432.1"/>
    <property type="molecule type" value="Genomic_DNA"/>
</dbReference>
<comment type="caution">
    <text evidence="2">The sequence shown here is derived from an EMBL/GenBank/DDBJ whole genome shotgun (WGS) entry which is preliminary data.</text>
</comment>
<accession>A0A225VYK4</accession>
<proteinExistence type="predicted"/>
<evidence type="ECO:0000313" key="2">
    <source>
        <dbReference type="EMBL" id="OWZ10432.1"/>
    </source>
</evidence>
<evidence type="ECO:0000313" key="3">
    <source>
        <dbReference type="Proteomes" id="UP000198211"/>
    </source>
</evidence>
<name>A0A225VYK4_9STRA</name>
<organism evidence="2 3">
    <name type="scientific">Phytophthora megakarya</name>
    <dbReference type="NCBI Taxonomy" id="4795"/>
    <lineage>
        <taxon>Eukaryota</taxon>
        <taxon>Sar</taxon>
        <taxon>Stramenopiles</taxon>
        <taxon>Oomycota</taxon>
        <taxon>Peronosporomycetes</taxon>
        <taxon>Peronosporales</taxon>
        <taxon>Peronosporaceae</taxon>
        <taxon>Phytophthora</taxon>
    </lineage>
</organism>
<dbReference type="AlphaFoldDB" id="A0A225VYK4"/>
<gene>
    <name evidence="2" type="ORF">PHMEG_00016718</name>
</gene>
<dbReference type="Proteomes" id="UP000198211">
    <property type="component" value="Unassembled WGS sequence"/>
</dbReference>
<protein>
    <submittedName>
        <fullName evidence="2">Uncharacterized protein</fullName>
    </submittedName>
</protein>
<sequence>MSIAETGVSPCWTAAPPPSSTTLKNHQSANKNLAVVIASIRSGQVADRYLVRDADVAAGWKGIQSSPLGAVPKKDVELVQRLVHDLSFPKGAATNNACDTASFPSATYQSVAAIARRFDDCARRHSGVRIVLLKGVGFRHLMLEAQSVHWMGAPFRNVMLLA</sequence>